<dbReference type="EMBL" id="MU826362">
    <property type="protein sequence ID" value="KAJ7378811.1"/>
    <property type="molecule type" value="Genomic_DNA"/>
</dbReference>
<keyword evidence="2" id="KW-1185">Reference proteome</keyword>
<dbReference type="GO" id="GO:0031012">
    <property type="term" value="C:extracellular matrix"/>
    <property type="evidence" value="ECO:0007669"/>
    <property type="project" value="TreeGrafter"/>
</dbReference>
<evidence type="ECO:0008006" key="3">
    <source>
        <dbReference type="Google" id="ProtNLM"/>
    </source>
</evidence>
<evidence type="ECO:0000313" key="1">
    <source>
        <dbReference type="EMBL" id="KAJ7378811.1"/>
    </source>
</evidence>
<accession>A0A9W9ZBR4</accession>
<gene>
    <name evidence="1" type="ORF">OS493_020409</name>
</gene>
<sequence>MVIRWSSGRQCSMEDIHWSAKDMEPNPDYWLSLLYKKLFGTRVLAVHRSKDLPAMVRIFAHCTNTKSGFYKQGAVSIMAMNLNPNKEANITMSENLQSLETLDVDEYLFTPEGSITSRKIRLNGKLLEMGADLSFPVLQPYPVPRGAQLILPPLTYAFYVVPEAHALACLES</sequence>
<dbReference type="GO" id="GO:0005615">
    <property type="term" value="C:extracellular space"/>
    <property type="evidence" value="ECO:0007669"/>
    <property type="project" value="TreeGrafter"/>
</dbReference>
<name>A0A9W9ZBR4_9CNID</name>
<proteinExistence type="predicted"/>
<comment type="caution">
    <text evidence="1">The sequence shown here is derived from an EMBL/GenBank/DDBJ whole genome shotgun (WGS) entry which is preliminary data.</text>
</comment>
<dbReference type="PANTHER" id="PTHR46145">
    <property type="entry name" value="HEPARANASE"/>
    <property type="match status" value="1"/>
</dbReference>
<dbReference type="Proteomes" id="UP001163046">
    <property type="component" value="Unassembled WGS sequence"/>
</dbReference>
<organism evidence="1 2">
    <name type="scientific">Desmophyllum pertusum</name>
    <dbReference type="NCBI Taxonomy" id="174260"/>
    <lineage>
        <taxon>Eukaryota</taxon>
        <taxon>Metazoa</taxon>
        <taxon>Cnidaria</taxon>
        <taxon>Anthozoa</taxon>
        <taxon>Hexacorallia</taxon>
        <taxon>Scleractinia</taxon>
        <taxon>Caryophylliina</taxon>
        <taxon>Caryophylliidae</taxon>
        <taxon>Desmophyllum</taxon>
    </lineage>
</organism>
<dbReference type="AlphaFoldDB" id="A0A9W9ZBR4"/>
<protein>
    <recommendedName>
        <fullName evidence="3">Heparanase</fullName>
    </recommendedName>
</protein>
<dbReference type="PANTHER" id="PTHR46145:SF4">
    <property type="entry name" value="HEPARANASE"/>
    <property type="match status" value="1"/>
</dbReference>
<evidence type="ECO:0000313" key="2">
    <source>
        <dbReference type="Proteomes" id="UP001163046"/>
    </source>
</evidence>
<dbReference type="OrthoDB" id="726732at2759"/>
<reference evidence="1" key="1">
    <citation type="submission" date="2023-01" db="EMBL/GenBank/DDBJ databases">
        <title>Genome assembly of the deep-sea coral Lophelia pertusa.</title>
        <authorList>
            <person name="Herrera S."/>
            <person name="Cordes E."/>
        </authorList>
    </citation>
    <scope>NUCLEOTIDE SEQUENCE</scope>
    <source>
        <strain evidence="1">USNM1676648</strain>
        <tissue evidence="1">Polyp</tissue>
    </source>
</reference>